<evidence type="ECO:0000256" key="3">
    <source>
        <dbReference type="ARBA" id="ARBA00022553"/>
    </source>
</evidence>
<dbReference type="Gene3D" id="3.30.450.20">
    <property type="entry name" value="PAS domain"/>
    <property type="match status" value="1"/>
</dbReference>
<dbReference type="InterPro" id="IPR003594">
    <property type="entry name" value="HATPase_dom"/>
</dbReference>
<keyword evidence="11" id="KW-1185">Reference proteome</keyword>
<dbReference type="Gene3D" id="3.30.565.10">
    <property type="entry name" value="Histidine kinase-like ATPase, C-terminal domain"/>
    <property type="match status" value="1"/>
</dbReference>
<feature type="signal peptide" evidence="8">
    <location>
        <begin position="1"/>
        <end position="18"/>
    </location>
</feature>
<dbReference type="PROSITE" id="PS50109">
    <property type="entry name" value="HIS_KIN"/>
    <property type="match status" value="1"/>
</dbReference>
<keyword evidence="6 10" id="KW-0418">Kinase</keyword>
<evidence type="ECO:0000256" key="2">
    <source>
        <dbReference type="ARBA" id="ARBA00012438"/>
    </source>
</evidence>
<dbReference type="SUPFAM" id="SSF48452">
    <property type="entry name" value="TPR-like"/>
    <property type="match status" value="2"/>
</dbReference>
<dbReference type="Gene3D" id="1.25.40.10">
    <property type="entry name" value="Tetratricopeptide repeat domain"/>
    <property type="match status" value="2"/>
</dbReference>
<sequence length="614" mass="68688">MLYRTLLLRSFWFFTVLAGLPGLAQTTAQDSAKIVAIKDDSTRIRQLAKLGVDIMYKGTGRYEQALPYLQLAEDQANETGSTLLVAHVLRERAELERAVSHTSESLGRLGKAEALYTQLATGNGPAAAKNRYFVLLTKLKIGQVQMDNNDFEKSRRSLESARRYQQQQHLTDRDSERLLSDIYNSYSILEGKLKHQEKSLAYADTSAMRSLAVGDTADYYVTLLNTAITRKNLGHYALAVKQYEACAAYFARKKDAFALTMVYANLPRALYGLKRYDEGIAVANKALTMAATTADRLAIQSDVYEALSQLYEAKGDYRQALRVFRQSKAQQDSLFNGEKERQIQELESKYEAEKRDAEIGQLSEERGQRRWQLGILGAGALLLALLLGLSLSQSKRLRLGSQRMSKQADQLQLLMKELHHRAKNNLAIVSGLLELQANRTDDGRTKQAFQEGQQRIQAMSMIHQRLYQTDALTTIDLRDYISNLVQSLMNTYGFTPATLDLHMSLVADAVDADLAIPMGLIINEVLTNAFKYAFQGVAHPRLSVMLHANHDTILLEITDNGPGLDLAAWQQAKGSFGKQLIRNLSDQLDAELTVENRQGTYVRLQVPVGTHAVA</sequence>
<dbReference type="InterPro" id="IPR011990">
    <property type="entry name" value="TPR-like_helical_dom_sf"/>
</dbReference>
<dbReference type="PANTHER" id="PTHR41523:SF8">
    <property type="entry name" value="ETHYLENE RESPONSE SENSOR PROTEIN"/>
    <property type="match status" value="1"/>
</dbReference>
<comment type="catalytic activity">
    <reaction evidence="1">
        <text>ATP + protein L-histidine = ADP + protein N-phospho-L-histidine.</text>
        <dbReference type="EC" id="2.7.13.3"/>
    </reaction>
</comment>
<dbReference type="InterPro" id="IPR011495">
    <property type="entry name" value="Sig_transdc_His_kin_sub2_dim/P"/>
</dbReference>
<keyword evidence="5" id="KW-0547">Nucleotide-binding</keyword>
<dbReference type="EMBL" id="JAFMYU010000008">
    <property type="protein sequence ID" value="MBO0931656.1"/>
    <property type="molecule type" value="Genomic_DNA"/>
</dbReference>
<evidence type="ECO:0000256" key="4">
    <source>
        <dbReference type="ARBA" id="ARBA00022679"/>
    </source>
</evidence>
<evidence type="ECO:0000256" key="1">
    <source>
        <dbReference type="ARBA" id="ARBA00000085"/>
    </source>
</evidence>
<evidence type="ECO:0000256" key="5">
    <source>
        <dbReference type="ARBA" id="ARBA00022741"/>
    </source>
</evidence>
<reference evidence="10 11" key="1">
    <citation type="submission" date="2021-03" db="EMBL/GenBank/DDBJ databases">
        <title>Fibrella sp. HMF5036 genome sequencing and assembly.</title>
        <authorList>
            <person name="Kang H."/>
            <person name="Kim H."/>
            <person name="Bae S."/>
            <person name="Joh K."/>
        </authorList>
    </citation>
    <scope>NUCLEOTIDE SEQUENCE [LARGE SCALE GENOMIC DNA]</scope>
    <source>
        <strain evidence="10 11">HMF5036</strain>
    </source>
</reference>
<keyword evidence="4" id="KW-0808">Transferase</keyword>
<feature type="domain" description="Histidine kinase" evidence="9">
    <location>
        <begin position="417"/>
        <end position="610"/>
    </location>
</feature>
<dbReference type="SMART" id="SM00387">
    <property type="entry name" value="HATPase_c"/>
    <property type="match status" value="1"/>
</dbReference>
<dbReference type="GO" id="GO:0005524">
    <property type="term" value="F:ATP binding"/>
    <property type="evidence" value="ECO:0007669"/>
    <property type="project" value="UniProtKB-KW"/>
</dbReference>
<evidence type="ECO:0000259" key="9">
    <source>
        <dbReference type="PROSITE" id="PS50109"/>
    </source>
</evidence>
<protein>
    <recommendedName>
        <fullName evidence="2">histidine kinase</fullName>
        <ecNumber evidence="2">2.7.13.3</ecNumber>
    </recommendedName>
</protein>
<dbReference type="InterPro" id="IPR005467">
    <property type="entry name" value="His_kinase_dom"/>
</dbReference>
<dbReference type="RefSeq" id="WP_207335627.1">
    <property type="nucleotide sequence ID" value="NZ_JAFMYU010000008.1"/>
</dbReference>
<comment type="caution">
    <text evidence="10">The sequence shown here is derived from an EMBL/GenBank/DDBJ whole genome shotgun (WGS) entry which is preliminary data.</text>
</comment>
<dbReference type="Proteomes" id="UP000664795">
    <property type="component" value="Unassembled WGS sequence"/>
</dbReference>
<feature type="chain" id="PRO_5037349574" description="histidine kinase" evidence="8">
    <location>
        <begin position="19"/>
        <end position="614"/>
    </location>
</feature>
<dbReference type="AlphaFoldDB" id="A0A939G7V2"/>
<name>A0A939G7V2_9BACT</name>
<keyword evidence="3" id="KW-0597">Phosphoprotein</keyword>
<dbReference type="PANTHER" id="PTHR41523">
    <property type="entry name" value="TWO-COMPONENT SYSTEM SENSOR PROTEIN"/>
    <property type="match status" value="1"/>
</dbReference>
<evidence type="ECO:0000313" key="10">
    <source>
        <dbReference type="EMBL" id="MBO0931656.1"/>
    </source>
</evidence>
<organism evidence="10 11">
    <name type="scientific">Fibrella aquatilis</name>
    <dbReference type="NCBI Taxonomy" id="2817059"/>
    <lineage>
        <taxon>Bacteria</taxon>
        <taxon>Pseudomonadati</taxon>
        <taxon>Bacteroidota</taxon>
        <taxon>Cytophagia</taxon>
        <taxon>Cytophagales</taxon>
        <taxon>Spirosomataceae</taxon>
        <taxon>Fibrella</taxon>
    </lineage>
</organism>
<dbReference type="EC" id="2.7.13.3" evidence="2"/>
<keyword evidence="8" id="KW-0732">Signal</keyword>
<proteinExistence type="predicted"/>
<dbReference type="GO" id="GO:0004673">
    <property type="term" value="F:protein histidine kinase activity"/>
    <property type="evidence" value="ECO:0007669"/>
    <property type="project" value="UniProtKB-EC"/>
</dbReference>
<accession>A0A939G7V2</accession>
<dbReference type="SUPFAM" id="SSF55874">
    <property type="entry name" value="ATPase domain of HSP90 chaperone/DNA topoisomerase II/histidine kinase"/>
    <property type="match status" value="1"/>
</dbReference>
<evidence type="ECO:0000256" key="6">
    <source>
        <dbReference type="ARBA" id="ARBA00022777"/>
    </source>
</evidence>
<evidence type="ECO:0000313" key="11">
    <source>
        <dbReference type="Proteomes" id="UP000664795"/>
    </source>
</evidence>
<dbReference type="Pfam" id="PF02518">
    <property type="entry name" value="HATPase_c"/>
    <property type="match status" value="1"/>
</dbReference>
<dbReference type="InterPro" id="IPR036890">
    <property type="entry name" value="HATPase_C_sf"/>
</dbReference>
<gene>
    <name evidence="10" type="ORF">J2I48_11655</name>
</gene>
<keyword evidence="7" id="KW-0067">ATP-binding</keyword>
<evidence type="ECO:0000256" key="7">
    <source>
        <dbReference type="ARBA" id="ARBA00022840"/>
    </source>
</evidence>
<evidence type="ECO:0000256" key="8">
    <source>
        <dbReference type="SAM" id="SignalP"/>
    </source>
</evidence>
<dbReference type="Pfam" id="PF07568">
    <property type="entry name" value="HisKA_2"/>
    <property type="match status" value="1"/>
</dbReference>